<dbReference type="InterPro" id="IPR005828">
    <property type="entry name" value="MFS_sugar_transport-like"/>
</dbReference>
<feature type="transmembrane region" description="Helical" evidence="5">
    <location>
        <begin position="416"/>
        <end position="441"/>
    </location>
</feature>
<feature type="domain" description="Major facilitator superfamily (MFS) profile" evidence="6">
    <location>
        <begin position="7"/>
        <end position="448"/>
    </location>
</feature>
<gene>
    <name evidence="8" type="primary">LOC112050229</name>
</gene>
<reference evidence="8" key="1">
    <citation type="submission" date="2025-08" db="UniProtKB">
        <authorList>
            <consortium name="RefSeq"/>
        </authorList>
    </citation>
    <scope>IDENTIFICATION</scope>
</reference>
<dbReference type="InterPro" id="IPR036259">
    <property type="entry name" value="MFS_trans_sf"/>
</dbReference>
<dbReference type="OrthoDB" id="6133115at2759"/>
<evidence type="ECO:0000256" key="4">
    <source>
        <dbReference type="ARBA" id="ARBA00023136"/>
    </source>
</evidence>
<comment type="subcellular location">
    <subcellularLocation>
        <location evidence="1">Membrane</location>
        <topology evidence="1">Multi-pass membrane protein</topology>
    </subcellularLocation>
</comment>
<dbReference type="PANTHER" id="PTHR48021:SF68">
    <property type="entry name" value="MAJOR FACILITATOR SUPERFAMILY (MFS) PROFILE DOMAIN-CONTAINING PROTEIN"/>
    <property type="match status" value="1"/>
</dbReference>
<proteinExistence type="predicted"/>
<evidence type="ECO:0000256" key="5">
    <source>
        <dbReference type="SAM" id="Phobius"/>
    </source>
</evidence>
<feature type="transmembrane region" description="Helical" evidence="5">
    <location>
        <begin position="358"/>
        <end position="381"/>
    </location>
</feature>
<sequence length="483" mass="54557">MNTPIIRQMFVVSSMLLAGISTGGIMGVPSVMLQQLKKNDSLIEIDLDTESWIASVHGFAGIPSILIPYLMQFWGRRFGFRFSCLAVLIGWITLCFANSSLVIIIAEIFQGAGVKSLLLVGMVIISEMVEPKIRNQSIALYGVIQTFVVLIIHTAGNYVHWKTISLTMCFPLSLAIIFTFIYPESPAWLAYKGRFEESKKSFVWLRGKNKESLVEMNALFTAQRDFLRMEMSTKYSNRSKPLMRMLWRKISARDFYLPIFHMFVLQSCYYWSGNLLIVVYAINLVGKVIDDSDSAFVAMILIDIAFIIGNVSCPILLRYFGNKTIMLPGGALSILFLLCTSAVLYLQEIGTIASDSTLCLYFLVGFMVCSSTAVYMIPFGVTTEIVPLRHRDVAGSFFIIIMSVSYTTSLKVAPYLIIHLGIYGIFLLYAAILTCCLLWVWKYVPETRNKTLQSIEEHFIKSNIDSRIVDEEINENVHLNNIK</sequence>
<feature type="transmembrane region" description="Helical" evidence="5">
    <location>
        <begin position="82"/>
        <end position="106"/>
    </location>
</feature>
<dbReference type="SUPFAM" id="SSF103473">
    <property type="entry name" value="MFS general substrate transporter"/>
    <property type="match status" value="1"/>
</dbReference>
<dbReference type="InterPro" id="IPR020846">
    <property type="entry name" value="MFS_dom"/>
</dbReference>
<evidence type="ECO:0000313" key="8">
    <source>
        <dbReference type="RefSeq" id="XP_023944214.2"/>
    </source>
</evidence>
<keyword evidence="7" id="KW-1185">Reference proteome</keyword>
<protein>
    <submittedName>
        <fullName evidence="8">Facilitated trehalose transporter Tret1-like</fullName>
    </submittedName>
</protein>
<feature type="transmembrane region" description="Helical" evidence="5">
    <location>
        <begin position="138"/>
        <end position="158"/>
    </location>
</feature>
<dbReference type="GeneID" id="112050229"/>
<feature type="transmembrane region" description="Helical" evidence="5">
    <location>
        <begin position="255"/>
        <end position="282"/>
    </location>
</feature>
<dbReference type="InterPro" id="IPR050549">
    <property type="entry name" value="MFS_Trehalose_Transporter"/>
</dbReference>
<dbReference type="KEGG" id="bany:112050229"/>
<dbReference type="PROSITE" id="PS50850">
    <property type="entry name" value="MFS"/>
    <property type="match status" value="1"/>
</dbReference>
<evidence type="ECO:0000259" key="6">
    <source>
        <dbReference type="PROSITE" id="PS50850"/>
    </source>
</evidence>
<feature type="transmembrane region" description="Helical" evidence="5">
    <location>
        <begin position="324"/>
        <end position="346"/>
    </location>
</feature>
<dbReference type="GO" id="GO:0016020">
    <property type="term" value="C:membrane"/>
    <property type="evidence" value="ECO:0007669"/>
    <property type="project" value="UniProtKB-SubCell"/>
</dbReference>
<organism evidence="7 8">
    <name type="scientific">Bicyclus anynana</name>
    <name type="common">Squinting bush brown butterfly</name>
    <dbReference type="NCBI Taxonomy" id="110368"/>
    <lineage>
        <taxon>Eukaryota</taxon>
        <taxon>Metazoa</taxon>
        <taxon>Ecdysozoa</taxon>
        <taxon>Arthropoda</taxon>
        <taxon>Hexapoda</taxon>
        <taxon>Insecta</taxon>
        <taxon>Pterygota</taxon>
        <taxon>Neoptera</taxon>
        <taxon>Endopterygota</taxon>
        <taxon>Lepidoptera</taxon>
        <taxon>Glossata</taxon>
        <taxon>Ditrysia</taxon>
        <taxon>Papilionoidea</taxon>
        <taxon>Nymphalidae</taxon>
        <taxon>Satyrinae</taxon>
        <taxon>Satyrini</taxon>
        <taxon>Mycalesina</taxon>
        <taxon>Bicyclus</taxon>
    </lineage>
</organism>
<dbReference type="Proteomes" id="UP001652582">
    <property type="component" value="Chromosome 6"/>
</dbReference>
<keyword evidence="2 5" id="KW-0812">Transmembrane</keyword>
<name>A0A6J1NBC9_BICAN</name>
<feature type="transmembrane region" description="Helical" evidence="5">
    <location>
        <begin position="294"/>
        <end position="317"/>
    </location>
</feature>
<feature type="transmembrane region" description="Helical" evidence="5">
    <location>
        <begin position="393"/>
        <end position="410"/>
    </location>
</feature>
<feature type="transmembrane region" description="Helical" evidence="5">
    <location>
        <begin position="164"/>
        <end position="182"/>
    </location>
</feature>
<dbReference type="Gene3D" id="1.20.1250.20">
    <property type="entry name" value="MFS general substrate transporter like domains"/>
    <property type="match status" value="1"/>
</dbReference>
<dbReference type="GO" id="GO:0022857">
    <property type="term" value="F:transmembrane transporter activity"/>
    <property type="evidence" value="ECO:0007669"/>
    <property type="project" value="InterPro"/>
</dbReference>
<dbReference type="Pfam" id="PF00083">
    <property type="entry name" value="Sugar_tr"/>
    <property type="match status" value="1"/>
</dbReference>
<evidence type="ECO:0000256" key="2">
    <source>
        <dbReference type="ARBA" id="ARBA00022692"/>
    </source>
</evidence>
<dbReference type="AlphaFoldDB" id="A0A6J1NBC9"/>
<dbReference type="RefSeq" id="XP_023944214.2">
    <property type="nucleotide sequence ID" value="XM_024088446.2"/>
</dbReference>
<keyword evidence="3 5" id="KW-1133">Transmembrane helix</keyword>
<accession>A0A6J1NBC9</accession>
<keyword evidence="4 5" id="KW-0472">Membrane</keyword>
<evidence type="ECO:0000256" key="1">
    <source>
        <dbReference type="ARBA" id="ARBA00004141"/>
    </source>
</evidence>
<evidence type="ECO:0000256" key="3">
    <source>
        <dbReference type="ARBA" id="ARBA00022989"/>
    </source>
</evidence>
<feature type="transmembrane region" description="Helical" evidence="5">
    <location>
        <begin position="112"/>
        <end position="129"/>
    </location>
</feature>
<evidence type="ECO:0000313" key="7">
    <source>
        <dbReference type="Proteomes" id="UP001652582"/>
    </source>
</evidence>
<dbReference type="PANTHER" id="PTHR48021">
    <property type="match status" value="1"/>
</dbReference>
<feature type="transmembrane region" description="Helical" evidence="5">
    <location>
        <begin position="51"/>
        <end position="70"/>
    </location>
</feature>